<dbReference type="Proteomes" id="UP000800036">
    <property type="component" value="Unassembled WGS sequence"/>
</dbReference>
<feature type="transmembrane region" description="Helical" evidence="1">
    <location>
        <begin position="151"/>
        <end position="173"/>
    </location>
</feature>
<feature type="transmembrane region" description="Helical" evidence="1">
    <location>
        <begin position="37"/>
        <end position="58"/>
    </location>
</feature>
<evidence type="ECO:0000313" key="3">
    <source>
        <dbReference type="Proteomes" id="UP000800036"/>
    </source>
</evidence>
<reference evidence="2" key="1">
    <citation type="journal article" date="2020" name="Stud. Mycol.">
        <title>101 Dothideomycetes genomes: a test case for predicting lifestyles and emergence of pathogens.</title>
        <authorList>
            <person name="Haridas S."/>
            <person name="Albert R."/>
            <person name="Binder M."/>
            <person name="Bloem J."/>
            <person name="Labutti K."/>
            <person name="Salamov A."/>
            <person name="Andreopoulos B."/>
            <person name="Baker S."/>
            <person name="Barry K."/>
            <person name="Bills G."/>
            <person name="Bluhm B."/>
            <person name="Cannon C."/>
            <person name="Castanera R."/>
            <person name="Culley D."/>
            <person name="Daum C."/>
            <person name="Ezra D."/>
            <person name="Gonzalez J."/>
            <person name="Henrissat B."/>
            <person name="Kuo A."/>
            <person name="Liang C."/>
            <person name="Lipzen A."/>
            <person name="Lutzoni F."/>
            <person name="Magnuson J."/>
            <person name="Mondo S."/>
            <person name="Nolan M."/>
            <person name="Ohm R."/>
            <person name="Pangilinan J."/>
            <person name="Park H.-J."/>
            <person name="Ramirez L."/>
            <person name="Alfaro M."/>
            <person name="Sun H."/>
            <person name="Tritt A."/>
            <person name="Yoshinaga Y."/>
            <person name="Zwiers L.-H."/>
            <person name="Turgeon B."/>
            <person name="Goodwin S."/>
            <person name="Spatafora J."/>
            <person name="Crous P."/>
            <person name="Grigoriev I."/>
        </authorList>
    </citation>
    <scope>NUCLEOTIDE SEQUENCE</scope>
    <source>
        <strain evidence="2">CBS 107.79</strain>
    </source>
</reference>
<dbReference type="AlphaFoldDB" id="A0A6A5VXE7"/>
<evidence type="ECO:0000313" key="2">
    <source>
        <dbReference type="EMBL" id="KAF1980442.1"/>
    </source>
</evidence>
<keyword evidence="1" id="KW-0812">Transmembrane</keyword>
<dbReference type="OrthoDB" id="3682310at2759"/>
<sequence length="196" mass="21183">MDGDLAFSGARHWCIPLPMAALFMDVVMMKTLVGLHVLNALIGSLCIVILGLATHSILVKDKVDQLLPNNVKSTGLGMLMWAGCGGVVDMILFLCLMSPKSLRHKAICIHPCAYYTYAEHSSHLSPENWGCDIGAGSNAHSLCREMRAAGYLLIPVLVMAVGLLATVLSWIGFGQKPSRTDARIPEEAQPNQQMVP</sequence>
<organism evidence="2 3">
    <name type="scientific">Bimuria novae-zelandiae CBS 107.79</name>
    <dbReference type="NCBI Taxonomy" id="1447943"/>
    <lineage>
        <taxon>Eukaryota</taxon>
        <taxon>Fungi</taxon>
        <taxon>Dikarya</taxon>
        <taxon>Ascomycota</taxon>
        <taxon>Pezizomycotina</taxon>
        <taxon>Dothideomycetes</taxon>
        <taxon>Pleosporomycetidae</taxon>
        <taxon>Pleosporales</taxon>
        <taxon>Massarineae</taxon>
        <taxon>Didymosphaeriaceae</taxon>
        <taxon>Bimuria</taxon>
    </lineage>
</organism>
<evidence type="ECO:0000256" key="1">
    <source>
        <dbReference type="SAM" id="Phobius"/>
    </source>
</evidence>
<gene>
    <name evidence="2" type="ORF">BU23DRAFT_625866</name>
</gene>
<keyword evidence="1" id="KW-1133">Transmembrane helix</keyword>
<proteinExistence type="predicted"/>
<dbReference type="EMBL" id="ML976656">
    <property type="protein sequence ID" value="KAF1980442.1"/>
    <property type="molecule type" value="Genomic_DNA"/>
</dbReference>
<feature type="transmembrane region" description="Helical" evidence="1">
    <location>
        <begin position="78"/>
        <end position="97"/>
    </location>
</feature>
<protein>
    <submittedName>
        <fullName evidence="2">Uncharacterized protein</fullName>
    </submittedName>
</protein>
<keyword evidence="3" id="KW-1185">Reference proteome</keyword>
<name>A0A6A5VXE7_9PLEO</name>
<accession>A0A6A5VXE7</accession>
<keyword evidence="1" id="KW-0472">Membrane</keyword>